<sequence length="337" mass="37462">MNEDIRAFIRSGGYSHLDDPVLDKASAKLSLLEPINDGRSYQLRIATRWNGFCIFQRSQQVSKLSFYCLYRNLSRQRPLRTSAGWIFEGYAHDWFRHGGNFVATEMGPGEDPETVTDLRFTINKSKSMLTNYFKDSTDLDNQVRASSGRGIEPSVIGKYFLPCGRNFESVDGLMFSGSDTLIVFQITIAATHDIKKHGIRTLLQMLPAAIKNLHIVFVIPRERIRNYAKAQKVPKAAELRELRESGAGRLIIRQFRLVFCEAAMRALVLGDCDTGESEMDLESGWDIPDSGMSVQGGQDMGGLGTGVEGGRDIGGPVMGAEGQCVDADLDMRMMEIA</sequence>
<dbReference type="PANTHER" id="PTHR33129">
    <property type="entry name" value="PROTEIN KINASE DOMAIN-CONTAINING PROTEIN-RELATED"/>
    <property type="match status" value="1"/>
</dbReference>
<evidence type="ECO:0000313" key="1">
    <source>
        <dbReference type="EMBL" id="CUS11669.1"/>
    </source>
</evidence>
<reference evidence="1" key="1">
    <citation type="submission" date="2015-10" db="EMBL/GenBank/DDBJ databases">
        <authorList>
            <person name="Regsiter A."/>
            <person name="william w."/>
        </authorList>
    </citation>
    <scope>NUCLEOTIDE SEQUENCE</scope>
    <source>
        <strain evidence="1">Montdore</strain>
    </source>
</reference>
<dbReference type="PANTHER" id="PTHR33129:SF1">
    <property type="entry name" value="ATP-BINDING PROTEIN"/>
    <property type="match status" value="1"/>
</dbReference>
<dbReference type="AlphaFoldDB" id="A0A292PVU4"/>
<evidence type="ECO:0000313" key="2">
    <source>
        <dbReference type="Proteomes" id="UP001412239"/>
    </source>
</evidence>
<dbReference type="EMBL" id="LN891014">
    <property type="protein sequence ID" value="CUS11669.1"/>
    <property type="molecule type" value="Genomic_DNA"/>
</dbReference>
<protein>
    <submittedName>
        <fullName evidence="1">Uncharacterized protein</fullName>
    </submittedName>
</protein>
<gene>
    <name evidence="1" type="ORF">GSTUAT00004246001</name>
</gene>
<dbReference type="InterPro" id="IPR052980">
    <property type="entry name" value="Crinkler_effector"/>
</dbReference>
<keyword evidence="2" id="KW-1185">Reference proteome</keyword>
<accession>A0A292PVU4</accession>
<proteinExistence type="predicted"/>
<organism evidence="1 2">
    <name type="scientific">Tuber aestivum</name>
    <name type="common">summer truffle</name>
    <dbReference type="NCBI Taxonomy" id="59557"/>
    <lineage>
        <taxon>Eukaryota</taxon>
        <taxon>Fungi</taxon>
        <taxon>Dikarya</taxon>
        <taxon>Ascomycota</taxon>
        <taxon>Pezizomycotina</taxon>
        <taxon>Pezizomycetes</taxon>
        <taxon>Pezizales</taxon>
        <taxon>Tuberaceae</taxon>
        <taxon>Tuber</taxon>
    </lineage>
</organism>
<dbReference type="Proteomes" id="UP001412239">
    <property type="component" value="Unassembled WGS sequence"/>
</dbReference>
<name>A0A292PVU4_9PEZI</name>